<comment type="caution">
    <text evidence="2">The sequence shown here is derived from an EMBL/GenBank/DDBJ whole genome shotgun (WGS) entry which is preliminary data.</text>
</comment>
<feature type="transmembrane region" description="Helical" evidence="1">
    <location>
        <begin position="265"/>
        <end position="287"/>
    </location>
</feature>
<dbReference type="AlphaFoldDB" id="A0A812RKM7"/>
<feature type="transmembrane region" description="Helical" evidence="1">
    <location>
        <begin position="437"/>
        <end position="457"/>
    </location>
</feature>
<name>A0A812RKM7_9DINO</name>
<reference evidence="2" key="1">
    <citation type="submission" date="2021-02" db="EMBL/GenBank/DDBJ databases">
        <authorList>
            <person name="Dougan E. K."/>
            <person name="Rhodes N."/>
            <person name="Thang M."/>
            <person name="Chan C."/>
        </authorList>
    </citation>
    <scope>NUCLEOTIDE SEQUENCE</scope>
</reference>
<dbReference type="EMBL" id="CAJNDS010002346">
    <property type="protein sequence ID" value="CAE7443411.1"/>
    <property type="molecule type" value="Genomic_DNA"/>
</dbReference>
<keyword evidence="1" id="KW-0472">Membrane</keyword>
<feature type="transmembrane region" description="Helical" evidence="1">
    <location>
        <begin position="231"/>
        <end position="253"/>
    </location>
</feature>
<gene>
    <name evidence="2" type="primary">rpl22</name>
    <name evidence="2" type="ORF">SNAT2548_LOCUS24122</name>
</gene>
<evidence type="ECO:0000256" key="1">
    <source>
        <dbReference type="SAM" id="Phobius"/>
    </source>
</evidence>
<dbReference type="OrthoDB" id="430656at2759"/>
<feature type="transmembrane region" description="Helical" evidence="1">
    <location>
        <begin position="477"/>
        <end position="497"/>
    </location>
</feature>
<evidence type="ECO:0000313" key="2">
    <source>
        <dbReference type="EMBL" id="CAE7443411.1"/>
    </source>
</evidence>
<keyword evidence="3" id="KW-1185">Reference proteome</keyword>
<accession>A0A812RKM7</accession>
<sequence length="513" mass="57922">MESMESSDSESVACVRQAAEQFVAGVISRMEPERPDIIQAVAAWQALTGLGRAFRRKARRGQSRASFRTERLDEFWSHSWHGSQWKKICTAIYLNNSFCASLLATLGSLAMCLLVGFRVLPIPRFQQAPKKYPQDSCVCTVVGFFLYCFFLISWRPWQRIFLDILCIDQDDSERKTAALVSMGAFLKVSDSLLVLWDPSYTRRLWCVFEMAGFLHSRGANRPAKLTIRPTVLGPFFISLPIALSVVLLAIAFLPPIVMRHARVIFLPMALLAFVGFYVSVAALRGYYRSVKLLETELANFTVAESCCWCCNTLTDHTCEGKEVICDRQVVFRCIVMWFGTIESFEERVRTEVLDCLADQLSKNVFTYKQCAAASLPLFWYHMDRVVTRAVEGSRHSAIRELARGTAWAFGVLPVIFFIASTLAFLLRRQYCGCCSGVVMNCLILVIVVAAFVGLLELELLCWAVDIVENGNKLYDLLPGSCFFMCAMLSVAALVFACKRNLVIVAQLRRRDRK</sequence>
<keyword evidence="1" id="KW-0812">Transmembrane</keyword>
<organism evidence="2 3">
    <name type="scientific">Symbiodinium natans</name>
    <dbReference type="NCBI Taxonomy" id="878477"/>
    <lineage>
        <taxon>Eukaryota</taxon>
        <taxon>Sar</taxon>
        <taxon>Alveolata</taxon>
        <taxon>Dinophyceae</taxon>
        <taxon>Suessiales</taxon>
        <taxon>Symbiodiniaceae</taxon>
        <taxon>Symbiodinium</taxon>
    </lineage>
</organism>
<feature type="transmembrane region" description="Helical" evidence="1">
    <location>
        <begin position="132"/>
        <end position="155"/>
    </location>
</feature>
<protein>
    <submittedName>
        <fullName evidence="2">Rpl22 protein</fullName>
    </submittedName>
</protein>
<evidence type="ECO:0000313" key="3">
    <source>
        <dbReference type="Proteomes" id="UP000604046"/>
    </source>
</evidence>
<keyword evidence="1" id="KW-1133">Transmembrane helix</keyword>
<feature type="transmembrane region" description="Helical" evidence="1">
    <location>
        <begin position="406"/>
        <end position="425"/>
    </location>
</feature>
<dbReference type="Proteomes" id="UP000604046">
    <property type="component" value="Unassembled WGS sequence"/>
</dbReference>
<proteinExistence type="predicted"/>
<feature type="transmembrane region" description="Helical" evidence="1">
    <location>
        <begin position="93"/>
        <end position="120"/>
    </location>
</feature>